<organism evidence="1 2">
    <name type="scientific">Fodinibius sediminis</name>
    <dbReference type="NCBI Taxonomy" id="1214077"/>
    <lineage>
        <taxon>Bacteria</taxon>
        <taxon>Pseudomonadati</taxon>
        <taxon>Balneolota</taxon>
        <taxon>Balneolia</taxon>
        <taxon>Balneolales</taxon>
        <taxon>Balneolaceae</taxon>
        <taxon>Fodinibius</taxon>
    </lineage>
</organism>
<dbReference type="Proteomes" id="UP000317593">
    <property type="component" value="Unassembled WGS sequence"/>
</dbReference>
<feature type="non-terminal residue" evidence="1">
    <location>
        <position position="70"/>
    </location>
</feature>
<keyword evidence="2" id="KW-1185">Reference proteome</keyword>
<evidence type="ECO:0000313" key="1">
    <source>
        <dbReference type="EMBL" id="SMO96519.1"/>
    </source>
</evidence>
<proteinExistence type="predicted"/>
<gene>
    <name evidence="1" type="ORF">SAMN06265218_1462</name>
</gene>
<sequence>MWSSHEHCPKNLTSNTLNSYTGLMFIKSRVVPNKRVGLSAYPRGWVTTRRLGYRQYLQKFADIVTKDNLR</sequence>
<accession>A0A521FK76</accession>
<evidence type="ECO:0000313" key="2">
    <source>
        <dbReference type="Proteomes" id="UP000317593"/>
    </source>
</evidence>
<name>A0A521FK76_9BACT</name>
<protein>
    <submittedName>
        <fullName evidence="1">Uncharacterized protein</fullName>
    </submittedName>
</protein>
<dbReference type="EMBL" id="FXTH01000046">
    <property type="protein sequence ID" value="SMO96519.1"/>
    <property type="molecule type" value="Genomic_DNA"/>
</dbReference>
<dbReference type="RefSeq" id="WP_221930116.1">
    <property type="nucleotide sequence ID" value="NZ_FXTH01000046.1"/>
</dbReference>
<reference evidence="1 2" key="1">
    <citation type="submission" date="2017-05" db="EMBL/GenBank/DDBJ databases">
        <authorList>
            <person name="Varghese N."/>
            <person name="Submissions S."/>
        </authorList>
    </citation>
    <scope>NUCLEOTIDE SEQUENCE [LARGE SCALE GENOMIC DNA]</scope>
    <source>
        <strain evidence="1 2">DSM 21194</strain>
    </source>
</reference>
<dbReference type="AlphaFoldDB" id="A0A521FK76"/>